<keyword evidence="5 7" id="KW-0472">Membrane</keyword>
<evidence type="ECO:0000256" key="7">
    <source>
        <dbReference type="SAM" id="Phobius"/>
    </source>
</evidence>
<reference evidence="8 9" key="1">
    <citation type="submission" date="2020-08" db="EMBL/GenBank/DDBJ databases">
        <title>Genomic Encyclopedia of Type Strains, Phase III (KMG-III): the genomes of soil and plant-associated and newly described type strains.</title>
        <authorList>
            <person name="Whitman W."/>
        </authorList>
    </citation>
    <scope>NUCLEOTIDE SEQUENCE [LARGE SCALE GENOMIC DNA]</scope>
    <source>
        <strain evidence="8 9">CECT 8840</strain>
    </source>
</reference>
<feature type="compositionally biased region" description="Basic and acidic residues" evidence="6">
    <location>
        <begin position="236"/>
        <end position="247"/>
    </location>
</feature>
<feature type="region of interest" description="Disordered" evidence="6">
    <location>
        <begin position="185"/>
        <end position="288"/>
    </location>
</feature>
<dbReference type="PANTHER" id="PTHR23513">
    <property type="entry name" value="INTEGRAL MEMBRANE EFFLUX PROTEIN-RELATED"/>
    <property type="match status" value="1"/>
</dbReference>
<feature type="transmembrane region" description="Helical" evidence="7">
    <location>
        <begin position="434"/>
        <end position="455"/>
    </location>
</feature>
<comment type="caution">
    <text evidence="8">The sequence shown here is derived from an EMBL/GenBank/DDBJ whole genome shotgun (WGS) entry which is preliminary data.</text>
</comment>
<evidence type="ECO:0000256" key="5">
    <source>
        <dbReference type="ARBA" id="ARBA00023136"/>
    </source>
</evidence>
<feature type="transmembrane region" description="Helical" evidence="7">
    <location>
        <begin position="41"/>
        <end position="60"/>
    </location>
</feature>
<evidence type="ECO:0000256" key="2">
    <source>
        <dbReference type="ARBA" id="ARBA00022475"/>
    </source>
</evidence>
<dbReference type="PANTHER" id="PTHR23513:SF6">
    <property type="entry name" value="MAJOR FACILITATOR SUPERFAMILY ASSOCIATED DOMAIN-CONTAINING PROTEIN"/>
    <property type="match status" value="1"/>
</dbReference>
<feature type="transmembrane region" description="Helical" evidence="7">
    <location>
        <begin position="371"/>
        <end position="389"/>
    </location>
</feature>
<evidence type="ECO:0000313" key="8">
    <source>
        <dbReference type="EMBL" id="MBB4913420.1"/>
    </source>
</evidence>
<dbReference type="SUPFAM" id="SSF103473">
    <property type="entry name" value="MFS general substrate transporter"/>
    <property type="match status" value="1"/>
</dbReference>
<comment type="subcellular location">
    <subcellularLocation>
        <location evidence="1">Cell membrane</location>
        <topology evidence="1">Multi-pass membrane protein</topology>
    </subcellularLocation>
</comment>
<feature type="transmembrane region" description="Helical" evidence="7">
    <location>
        <begin position="80"/>
        <end position="109"/>
    </location>
</feature>
<evidence type="ECO:0000256" key="1">
    <source>
        <dbReference type="ARBA" id="ARBA00004651"/>
    </source>
</evidence>
<organism evidence="8 9">
    <name type="scientific">Streptosporangium saharense</name>
    <dbReference type="NCBI Taxonomy" id="1706840"/>
    <lineage>
        <taxon>Bacteria</taxon>
        <taxon>Bacillati</taxon>
        <taxon>Actinomycetota</taxon>
        <taxon>Actinomycetes</taxon>
        <taxon>Streptosporangiales</taxon>
        <taxon>Streptosporangiaceae</taxon>
        <taxon>Streptosporangium</taxon>
    </lineage>
</organism>
<gene>
    <name evidence="8" type="ORF">FHS44_000492</name>
</gene>
<protein>
    <submittedName>
        <fullName evidence="8">MFS family permease</fullName>
    </submittedName>
</protein>
<accession>A0A7W7QGZ7</accession>
<evidence type="ECO:0000313" key="9">
    <source>
        <dbReference type="Proteomes" id="UP000552644"/>
    </source>
</evidence>
<feature type="transmembrane region" description="Helical" evidence="7">
    <location>
        <begin position="461"/>
        <end position="479"/>
    </location>
</feature>
<feature type="transmembrane region" description="Helical" evidence="7">
    <location>
        <begin position="338"/>
        <end position="359"/>
    </location>
</feature>
<evidence type="ECO:0000256" key="3">
    <source>
        <dbReference type="ARBA" id="ARBA00022692"/>
    </source>
</evidence>
<sequence>MGRRFGWLWGAYGTSALGTWLAFGAFPLIAVQVLHAGPAEVAALSSVGAAVGAVVAIPLGPWVEFRGKRPVLIGTDLVRFAALLTIPAAFALGVLSFVQLLLVSVVVAAADITFRAASGAYLKTLLPAEHLLVANARFESTTWTTTIIGPPLGGAAIGLLGPVATVLADALSYLLSALGIHMTGVRQGSHPEHRKATRTRTGDSRPEHQETTHTRAGNPLPALHTTGDITSQSTRQEPHPEHLETTHVHATGTQKPQYERRETAHAQTGTPLASVDPPHDHRKPARPRAGDLLDGWRYILADATLRPLFLNTALFNGLVMAADALLAVLMLGQLGFTAWQYGLAFAVPAIGGLLGSRLTRPLVARFGQHRVLVVAGTLRALWPVGLAFVGPGAGGLLLVMGVEFGLILCCGVFNPVQATYRLERTANDRITRTLSAWSVTTKATTALLTATWGVLGTLFGPRVAIGLAGVFLLATPLLLPRRSTTIKETA</sequence>
<dbReference type="EMBL" id="JACHJP010000001">
    <property type="protein sequence ID" value="MBB4913420.1"/>
    <property type="molecule type" value="Genomic_DNA"/>
</dbReference>
<proteinExistence type="predicted"/>
<feature type="transmembrane region" description="Helical" evidence="7">
    <location>
        <begin position="395"/>
        <end position="413"/>
    </location>
</feature>
<dbReference type="InterPro" id="IPR036259">
    <property type="entry name" value="MFS_trans_sf"/>
</dbReference>
<dbReference type="Proteomes" id="UP000552644">
    <property type="component" value="Unassembled WGS sequence"/>
</dbReference>
<dbReference type="GO" id="GO:0022857">
    <property type="term" value="F:transmembrane transporter activity"/>
    <property type="evidence" value="ECO:0007669"/>
    <property type="project" value="InterPro"/>
</dbReference>
<dbReference type="AlphaFoldDB" id="A0A7W7QGZ7"/>
<dbReference type="Gene3D" id="1.20.1250.20">
    <property type="entry name" value="MFS general substrate transporter like domains"/>
    <property type="match status" value="2"/>
</dbReference>
<feature type="transmembrane region" description="Helical" evidence="7">
    <location>
        <begin position="308"/>
        <end position="332"/>
    </location>
</feature>
<keyword evidence="2" id="KW-1003">Cell membrane</keyword>
<keyword evidence="3 7" id="KW-0812">Transmembrane</keyword>
<feature type="compositionally biased region" description="Basic and acidic residues" evidence="6">
    <location>
        <begin position="200"/>
        <end position="213"/>
    </location>
</feature>
<dbReference type="GO" id="GO:0005886">
    <property type="term" value="C:plasma membrane"/>
    <property type="evidence" value="ECO:0007669"/>
    <property type="project" value="UniProtKB-SubCell"/>
</dbReference>
<dbReference type="CDD" id="cd06173">
    <property type="entry name" value="MFS_MefA_like"/>
    <property type="match status" value="1"/>
</dbReference>
<name>A0A7W7QGZ7_9ACTN</name>
<keyword evidence="4 7" id="KW-1133">Transmembrane helix</keyword>
<dbReference type="InterPro" id="IPR011701">
    <property type="entry name" value="MFS"/>
</dbReference>
<keyword evidence="9" id="KW-1185">Reference proteome</keyword>
<dbReference type="Pfam" id="PF07690">
    <property type="entry name" value="MFS_1"/>
    <property type="match status" value="1"/>
</dbReference>
<dbReference type="RefSeq" id="WP_184712202.1">
    <property type="nucleotide sequence ID" value="NZ_JACHJP010000001.1"/>
</dbReference>
<evidence type="ECO:0000256" key="4">
    <source>
        <dbReference type="ARBA" id="ARBA00022989"/>
    </source>
</evidence>
<evidence type="ECO:0000256" key="6">
    <source>
        <dbReference type="SAM" id="MobiDB-lite"/>
    </source>
</evidence>
<feature type="transmembrane region" description="Helical" evidence="7">
    <location>
        <begin position="6"/>
        <end position="29"/>
    </location>
</feature>